<organism evidence="6 7">
    <name type="scientific">Microthlaspi erraticum</name>
    <dbReference type="NCBI Taxonomy" id="1685480"/>
    <lineage>
        <taxon>Eukaryota</taxon>
        <taxon>Viridiplantae</taxon>
        <taxon>Streptophyta</taxon>
        <taxon>Embryophyta</taxon>
        <taxon>Tracheophyta</taxon>
        <taxon>Spermatophyta</taxon>
        <taxon>Magnoliopsida</taxon>
        <taxon>eudicotyledons</taxon>
        <taxon>Gunneridae</taxon>
        <taxon>Pentapetalae</taxon>
        <taxon>rosids</taxon>
        <taxon>malvids</taxon>
        <taxon>Brassicales</taxon>
        <taxon>Brassicaceae</taxon>
        <taxon>Coluteocarpeae</taxon>
        <taxon>Microthlaspi</taxon>
    </lineage>
</organism>
<feature type="compositionally biased region" description="Polar residues" evidence="2">
    <location>
        <begin position="444"/>
        <end position="472"/>
    </location>
</feature>
<dbReference type="Gene3D" id="3.30.420.10">
    <property type="entry name" value="Ribonuclease H-like superfamily/Ribonuclease H"/>
    <property type="match status" value="2"/>
</dbReference>
<evidence type="ECO:0000256" key="1">
    <source>
        <dbReference type="ARBA" id="ARBA00022670"/>
    </source>
</evidence>
<proteinExistence type="predicted"/>
<keyword evidence="7" id="KW-1185">Reference proteome</keyword>
<dbReference type="InterPro" id="IPR057670">
    <property type="entry name" value="SH3_retrovirus"/>
</dbReference>
<dbReference type="AlphaFoldDB" id="A0A6D2J8N8"/>
<dbReference type="PANTHER" id="PTHR42648">
    <property type="entry name" value="TRANSPOSASE, PUTATIVE-RELATED"/>
    <property type="match status" value="1"/>
</dbReference>
<dbReference type="SUPFAM" id="SSF53098">
    <property type="entry name" value="Ribonuclease H-like"/>
    <property type="match status" value="1"/>
</dbReference>
<dbReference type="InterPro" id="IPR012337">
    <property type="entry name" value="RNaseH-like_sf"/>
</dbReference>
<keyword evidence="1" id="KW-0645">Protease</keyword>
<feature type="region of interest" description="Disordered" evidence="2">
    <location>
        <begin position="422"/>
        <end position="474"/>
    </location>
</feature>
<dbReference type="EMBL" id="CACVBM020001185">
    <property type="protein sequence ID" value="CAA7037919.1"/>
    <property type="molecule type" value="Genomic_DNA"/>
</dbReference>
<dbReference type="Pfam" id="PF22936">
    <property type="entry name" value="Pol_BBD"/>
    <property type="match status" value="1"/>
</dbReference>
<name>A0A6D2J8N8_9BRAS</name>
<dbReference type="InterPro" id="IPR039537">
    <property type="entry name" value="Retrotran_Ty1/copia-like"/>
</dbReference>
<dbReference type="OrthoDB" id="1938972at2759"/>
<accession>A0A6D2J8N8</accession>
<feature type="domain" description="Retroviral polymerase SH3-like" evidence="5">
    <location>
        <begin position="315"/>
        <end position="375"/>
    </location>
</feature>
<dbReference type="GO" id="GO:0003676">
    <property type="term" value="F:nucleic acid binding"/>
    <property type="evidence" value="ECO:0007669"/>
    <property type="project" value="InterPro"/>
</dbReference>
<reference evidence="6" key="1">
    <citation type="submission" date="2020-01" db="EMBL/GenBank/DDBJ databases">
        <authorList>
            <person name="Mishra B."/>
        </authorList>
    </citation>
    <scope>NUCLEOTIDE SEQUENCE [LARGE SCALE GENOMIC DNA]</scope>
</reference>
<evidence type="ECO:0000259" key="5">
    <source>
        <dbReference type="Pfam" id="PF25597"/>
    </source>
</evidence>
<evidence type="ECO:0000313" key="6">
    <source>
        <dbReference type="EMBL" id="CAA7037919.1"/>
    </source>
</evidence>
<dbReference type="GO" id="GO:0006508">
    <property type="term" value="P:proteolysis"/>
    <property type="evidence" value="ECO:0007669"/>
    <property type="project" value="UniProtKB-KW"/>
</dbReference>
<comment type="caution">
    <text evidence="6">The sequence shown here is derived from an EMBL/GenBank/DDBJ whole genome shotgun (WGS) entry which is preliminary data.</text>
</comment>
<dbReference type="GO" id="GO:0008233">
    <property type="term" value="F:peptidase activity"/>
    <property type="evidence" value="ECO:0007669"/>
    <property type="project" value="UniProtKB-KW"/>
</dbReference>
<sequence length="620" mass="69316">MTGNLSLLHNLETILPCSIGFADGGKTVSVRKGTLTLSSTLTLPNVLFVQDLNCTLISVSKLLKQTGGVAMFTDTLCVLQDRFSRTLIGAGEERDGVNYFKDVMAARIHRAVADSDSSLWHQRLGHPSFSVLSSLPLFSGVSKSACSGPCDVCFRAKQTREVFSESFNKTKECFSLIHCDVWGPYRVPSSTSAVYFLTIVDDYSRAVWTFLLLEKSENLCVSLPTFANKVLYTKRRALQHLSRMVRVERKNRHILNVAPALLFQGNLPIKFWGEAVLTAAYLINRTPSAIHLGCSPYEMLHGHKPSYDQLRVFGSECYTHRASRDKDKFGQRSCRCVFLGYLFGKKGWKVFDIEREEFIVSRDVVFKESVFPYSVVSPSLPQFSPSDCLDDDWIISPVPFVVRGSDSTLGENREPNALPVIVPTQEPESVNPQEPETEKPQEPLSVTVTDLEQGSRDMQGSVSSQPVVSNASLGRGLHQRSASVKLRDYVTYNVVCSQDPHHAPPDPSSHSSTVQGTSLYSLSHYISDDRFSPGQRAFFAAITAGDEPKHFKDAVAIKVWNDAMGIEVDALEQKRTWDIYDLPPGKEALGCLWVYKTKYKSDGTVERYKVRILMRPLRRL</sequence>
<dbReference type="InterPro" id="IPR036397">
    <property type="entry name" value="RNaseH_sf"/>
</dbReference>
<dbReference type="InterPro" id="IPR054722">
    <property type="entry name" value="PolX-like_BBD"/>
</dbReference>
<feature type="domain" description="Retrovirus-related Pol polyprotein from transposon TNT 1-94-like beta-barrel" evidence="4">
    <location>
        <begin position="1"/>
        <end position="64"/>
    </location>
</feature>
<evidence type="ECO:0000256" key="2">
    <source>
        <dbReference type="SAM" id="MobiDB-lite"/>
    </source>
</evidence>
<gene>
    <name evidence="6" type="ORF">MERR_LOCUS25154</name>
</gene>
<dbReference type="Proteomes" id="UP000467841">
    <property type="component" value="Unassembled WGS sequence"/>
</dbReference>
<dbReference type="Pfam" id="PF25597">
    <property type="entry name" value="SH3_retrovirus"/>
    <property type="match status" value="1"/>
</dbReference>
<dbReference type="PANTHER" id="PTHR42648:SF31">
    <property type="entry name" value="RNA-DIRECTED DNA POLYMERASE"/>
    <property type="match status" value="1"/>
</dbReference>
<protein>
    <submittedName>
        <fullName evidence="6">Uncharacterized protein</fullName>
    </submittedName>
</protein>
<evidence type="ECO:0000259" key="3">
    <source>
        <dbReference type="Pfam" id="PF13976"/>
    </source>
</evidence>
<keyword evidence="1" id="KW-0378">Hydrolase</keyword>
<evidence type="ECO:0000313" key="7">
    <source>
        <dbReference type="Proteomes" id="UP000467841"/>
    </source>
</evidence>
<dbReference type="Pfam" id="PF13976">
    <property type="entry name" value="gag_pre-integrs"/>
    <property type="match status" value="1"/>
</dbReference>
<feature type="domain" description="GAG-pre-integrase" evidence="3">
    <location>
        <begin position="112"/>
        <end position="158"/>
    </location>
</feature>
<evidence type="ECO:0000259" key="4">
    <source>
        <dbReference type="Pfam" id="PF22936"/>
    </source>
</evidence>
<dbReference type="InterPro" id="IPR025724">
    <property type="entry name" value="GAG-pre-integrase_dom"/>
</dbReference>